<reference evidence="1" key="1">
    <citation type="journal article" date="2021" name="Proc. Natl. Acad. Sci. U.S.A.">
        <title>A Catalog of Tens of Thousands of Viruses from Human Metagenomes Reveals Hidden Associations with Chronic Diseases.</title>
        <authorList>
            <person name="Tisza M.J."/>
            <person name="Buck C.B."/>
        </authorList>
    </citation>
    <scope>NUCLEOTIDE SEQUENCE</scope>
    <source>
        <strain evidence="1">CtPNe1</strain>
    </source>
</reference>
<accession>A0A8D9PGL0</accession>
<organism evidence="1">
    <name type="scientific">Bacteriophage sp</name>
    <dbReference type="NCBI Taxonomy" id="38018"/>
    <lineage>
        <taxon>Viruses</taxon>
    </lineage>
</organism>
<evidence type="ECO:0008006" key="2">
    <source>
        <dbReference type="Google" id="ProtNLM"/>
    </source>
</evidence>
<protein>
    <recommendedName>
        <fullName evidence="2">Lipoprotein</fullName>
    </recommendedName>
</protein>
<sequence length="173" mass="19327">MKKRIVSIMLVMCLLSLVACQNGASDSNVESTSEVQTEQETLLSRDKSVYPDDITVEMLKRTPNKYIDKEFKLTGNIVAELKYDGEVEDKDGNTHTGEESSEYIACYYLAVDGNNDDTVVLTYYRDDFDYNLLVGDNVTMYGTLLEGGMEFKKTNGTITTIPAVIAVMIDLNN</sequence>
<name>A0A8D9PGL0_9VIRU</name>
<dbReference type="EMBL" id="BK029947">
    <property type="protein sequence ID" value="DAD56897.1"/>
    <property type="molecule type" value="Genomic_DNA"/>
</dbReference>
<proteinExistence type="predicted"/>
<evidence type="ECO:0000313" key="1">
    <source>
        <dbReference type="EMBL" id="DAD56897.1"/>
    </source>
</evidence>